<dbReference type="Proteomes" id="UP000016600">
    <property type="component" value="Unassembled WGS sequence"/>
</dbReference>
<evidence type="ECO:0000313" key="2">
    <source>
        <dbReference type="Proteomes" id="UP000016600"/>
    </source>
</evidence>
<gene>
    <name evidence="1" type="ORF">HMPREF1218_2189</name>
</gene>
<evidence type="ECO:0000313" key="1">
    <source>
        <dbReference type="EMBL" id="ERK03366.1"/>
    </source>
</evidence>
<reference evidence="1 2" key="1">
    <citation type="submission" date="2013-08" db="EMBL/GenBank/DDBJ databases">
        <authorList>
            <person name="Durkin A.S."/>
            <person name="Haft D.R."/>
            <person name="McCorrison J."/>
            <person name="Torralba M."/>
            <person name="Gillis M."/>
            <person name="Haft D.H."/>
            <person name="Methe B."/>
            <person name="Sutton G."/>
            <person name="Nelson K.E."/>
        </authorList>
    </citation>
    <scope>NUCLEOTIDE SEQUENCE [LARGE SCALE GENOMIC DNA]</scope>
    <source>
        <strain evidence="1 2">F0068</strain>
    </source>
</reference>
<organism evidence="1 2">
    <name type="scientific">Hoylesella pleuritidis F0068</name>
    <dbReference type="NCBI Taxonomy" id="1081904"/>
    <lineage>
        <taxon>Bacteria</taxon>
        <taxon>Pseudomonadati</taxon>
        <taxon>Bacteroidota</taxon>
        <taxon>Bacteroidia</taxon>
        <taxon>Bacteroidales</taxon>
        <taxon>Prevotellaceae</taxon>
        <taxon>Hoylesella</taxon>
    </lineage>
</organism>
<proteinExistence type="predicted"/>
<accession>U2LGD8</accession>
<dbReference type="AlphaFoldDB" id="U2LGD8"/>
<comment type="caution">
    <text evidence="1">The sequence shown here is derived from an EMBL/GenBank/DDBJ whole genome shotgun (WGS) entry which is preliminary data.</text>
</comment>
<keyword evidence="2" id="KW-1185">Reference proteome</keyword>
<sequence>MGDLPRHYQRNGNIKYFFGLIQWSTTPCWEKHVKPQFLEQSFYGSSL</sequence>
<dbReference type="EMBL" id="AWET01000010">
    <property type="protein sequence ID" value="ERK03366.1"/>
    <property type="molecule type" value="Genomic_DNA"/>
</dbReference>
<name>U2LGD8_9BACT</name>
<protein>
    <submittedName>
        <fullName evidence="1">Uncharacterized protein</fullName>
    </submittedName>
</protein>